<gene>
    <name evidence="3" type="ORF">CHIRRI_LOCUS1641</name>
</gene>
<dbReference type="PANTHER" id="PTHR31840">
    <property type="entry name" value="COILED-COIL DOMAIN-CONTAINING PROTEIN 97"/>
    <property type="match status" value="1"/>
</dbReference>
<feature type="compositionally biased region" description="Polar residues" evidence="1">
    <location>
        <begin position="197"/>
        <end position="211"/>
    </location>
</feature>
<dbReference type="EMBL" id="OU895877">
    <property type="protein sequence ID" value="CAG9798659.1"/>
    <property type="molecule type" value="Genomic_DNA"/>
</dbReference>
<dbReference type="PANTHER" id="PTHR31840:SF1">
    <property type="entry name" value="COILED-COIL DOMAIN-CONTAINING PROTEIN 97"/>
    <property type="match status" value="1"/>
</dbReference>
<dbReference type="Pfam" id="PF09747">
    <property type="entry name" value="CCD97-like_C"/>
    <property type="match status" value="1"/>
</dbReference>
<organism evidence="3 4">
    <name type="scientific">Chironomus riparius</name>
    <dbReference type="NCBI Taxonomy" id="315576"/>
    <lineage>
        <taxon>Eukaryota</taxon>
        <taxon>Metazoa</taxon>
        <taxon>Ecdysozoa</taxon>
        <taxon>Arthropoda</taxon>
        <taxon>Hexapoda</taxon>
        <taxon>Insecta</taxon>
        <taxon>Pterygota</taxon>
        <taxon>Neoptera</taxon>
        <taxon>Endopterygota</taxon>
        <taxon>Diptera</taxon>
        <taxon>Nematocera</taxon>
        <taxon>Chironomoidea</taxon>
        <taxon>Chironomidae</taxon>
        <taxon>Chironominae</taxon>
        <taxon>Chironomus</taxon>
    </lineage>
</organism>
<accession>A0A9N9RL33</accession>
<proteinExistence type="predicted"/>
<feature type="region of interest" description="Disordered" evidence="1">
    <location>
        <begin position="185"/>
        <end position="211"/>
    </location>
</feature>
<dbReference type="OrthoDB" id="333176at2759"/>
<protein>
    <recommendedName>
        <fullName evidence="2">CCD97-like C-terminal domain-containing protein</fullName>
    </recommendedName>
</protein>
<feature type="region of interest" description="Disordered" evidence="1">
    <location>
        <begin position="295"/>
        <end position="318"/>
    </location>
</feature>
<evidence type="ECO:0000313" key="3">
    <source>
        <dbReference type="EMBL" id="CAG9798659.1"/>
    </source>
</evidence>
<evidence type="ECO:0000256" key="1">
    <source>
        <dbReference type="SAM" id="MobiDB-lite"/>
    </source>
</evidence>
<reference evidence="3" key="1">
    <citation type="submission" date="2022-01" db="EMBL/GenBank/DDBJ databases">
        <authorList>
            <person name="King R."/>
        </authorList>
    </citation>
    <scope>NUCLEOTIDE SEQUENCE</scope>
</reference>
<evidence type="ECO:0000313" key="4">
    <source>
        <dbReference type="Proteomes" id="UP001153620"/>
    </source>
</evidence>
<feature type="domain" description="CCD97-like C-terminal" evidence="2">
    <location>
        <begin position="111"/>
        <end position="298"/>
    </location>
</feature>
<dbReference type="AlphaFoldDB" id="A0A9N9RL33"/>
<dbReference type="InterPro" id="IPR040233">
    <property type="entry name" value="CCD97-like_C"/>
</dbReference>
<dbReference type="InterPro" id="IPR018613">
    <property type="entry name" value="Ccdc97-like"/>
</dbReference>
<reference evidence="3" key="2">
    <citation type="submission" date="2022-10" db="EMBL/GenBank/DDBJ databases">
        <authorList>
            <consortium name="ENA_rothamsted_submissions"/>
            <consortium name="culmorum"/>
            <person name="King R."/>
        </authorList>
    </citation>
    <scope>NUCLEOTIDE SEQUENCE</scope>
</reference>
<evidence type="ECO:0000259" key="2">
    <source>
        <dbReference type="Pfam" id="PF09747"/>
    </source>
</evidence>
<feature type="compositionally biased region" description="Basic and acidic residues" evidence="1">
    <location>
        <begin position="185"/>
        <end position="196"/>
    </location>
</feature>
<dbReference type="Proteomes" id="UP001153620">
    <property type="component" value="Chromosome 1"/>
</dbReference>
<name>A0A9N9RL33_9DIPT</name>
<keyword evidence="4" id="KW-1185">Reference proteome</keyword>
<sequence length="347" mass="41113">MDNENEAEGTLNLEELKDALIKHVSTEKQAFFKHQQKDEIDLNVDDKKVILTDILASSHSKFLARFGMVLKKEHLKYFESQNYDTEQQELVKEQIKQLSYNLDHQRTLIKNRRYAAMMKLIHDNEYFSDIEMERRNPILYNELVAKFITPAELAKRRRPNAQTSTLVDVLLNQIDYEENLENAKKQRELEGDDSRQSFDSNNESDVESNQMQWGNFDSEEVNCSTKNRARRKRNADILVTAGERDVLRDEFLGIMYNEFLLGHDTEFFDYSQVDTNEEYDDMSLEKDQDFKDKYFEDEDSQNVGQDNSDKITKTDESEDELDIYMQHIEEHIMRQNSDKLVEEFDDE</sequence>